<dbReference type="GO" id="GO:0008482">
    <property type="term" value="F:sulfite oxidase activity"/>
    <property type="evidence" value="ECO:0007669"/>
    <property type="project" value="TreeGrafter"/>
</dbReference>
<comment type="caution">
    <text evidence="7">The sequence shown here is derived from an EMBL/GenBank/DDBJ whole genome shotgun (WGS) entry which is preliminary data.</text>
</comment>
<dbReference type="GO" id="GO:0043546">
    <property type="term" value="F:molybdopterin cofactor binding"/>
    <property type="evidence" value="ECO:0007669"/>
    <property type="project" value="TreeGrafter"/>
</dbReference>
<dbReference type="NCBIfam" id="TIGR04555">
    <property type="entry name" value="sulfite_DH_soxC"/>
    <property type="match status" value="1"/>
</dbReference>
<dbReference type="GO" id="GO:0030151">
    <property type="term" value="F:molybdenum ion binding"/>
    <property type="evidence" value="ECO:0007669"/>
    <property type="project" value="InterPro"/>
</dbReference>
<dbReference type="SUPFAM" id="SSF81296">
    <property type="entry name" value="E set domains"/>
    <property type="match status" value="1"/>
</dbReference>
<dbReference type="Proteomes" id="UP000002171">
    <property type="component" value="Unassembled WGS sequence"/>
</dbReference>
<comment type="cofactor">
    <cofactor evidence="1">
        <name>Mo-molybdopterin</name>
        <dbReference type="ChEBI" id="CHEBI:71302"/>
    </cofactor>
</comment>
<keyword evidence="2" id="KW-0500">Molybdenum</keyword>
<dbReference type="InterPro" id="IPR006311">
    <property type="entry name" value="TAT_signal"/>
</dbReference>
<feature type="domain" description="Moybdenum cofactor oxidoreductase dimerisation" evidence="6">
    <location>
        <begin position="317"/>
        <end position="429"/>
    </location>
</feature>
<dbReference type="PROSITE" id="PS51318">
    <property type="entry name" value="TAT"/>
    <property type="match status" value="1"/>
</dbReference>
<dbReference type="PRINTS" id="PR00407">
    <property type="entry name" value="EUMOPTERIN"/>
</dbReference>
<dbReference type="InterPro" id="IPR030835">
    <property type="entry name" value="Sulfite_DH_SoxC"/>
</dbReference>
<sequence>MSKIIKGPSTRELMAQMVQESEHLSINDRRDFLRKGVAAAAGMAATTIAGSSIASEVNKANLPPNEPAWGKQLGHGVVEHPYGSPSKFENHVVRRTVPWLTADSIASISMTPLQDLKGIITPNGLVFERYHGGVPQIPVEEHRLIIHGLVERPIIFTMEDLMRFPSVSEIKFIECPANGGMEWKGAQMEALQFTHGMLSCCEWTGVPLKVLLEEAGVKPEGKWILAEGADGSHMSRSIPIEKALEDTLVVYAQNGEMLRPEQGYPLRLLNPGWEGNTSIKWLRRLEVGDKPWYHREETSKYTDLMPDGRARKFTFVQETNSVITSPCPEKPMVKPGFVEIEGLAWSGRGKIKQVDISFDGGVTWVPAKLKGLVLDKALTRFSLVTKWDGQPWLLQSRSIDETGYVQPTLSQLRKVRGGNSIYHKNSIHTWKVAPTGEVTNVQIT</sequence>
<dbReference type="InterPro" id="IPR008335">
    <property type="entry name" value="Mopterin_OxRdtase_euk"/>
</dbReference>
<dbReference type="GO" id="GO:0020037">
    <property type="term" value="F:heme binding"/>
    <property type="evidence" value="ECO:0007669"/>
    <property type="project" value="TreeGrafter"/>
</dbReference>
<dbReference type="InterPro" id="IPR005066">
    <property type="entry name" value="MoCF_OxRdtse_dimer"/>
</dbReference>
<evidence type="ECO:0000256" key="4">
    <source>
        <dbReference type="ARBA" id="ARBA00023002"/>
    </source>
</evidence>
<accession>A0A7U8C5I2</accession>
<feature type="domain" description="Oxidoreductase molybdopterin-binding" evidence="5">
    <location>
        <begin position="131"/>
        <end position="291"/>
    </location>
</feature>
<evidence type="ECO:0000313" key="7">
    <source>
        <dbReference type="EMBL" id="EAR60699.1"/>
    </source>
</evidence>
<keyword evidence="8" id="KW-1185">Reference proteome</keyword>
<dbReference type="EMBL" id="AAOW01000014">
    <property type="protein sequence ID" value="EAR60699.1"/>
    <property type="molecule type" value="Genomic_DNA"/>
</dbReference>
<name>A0A7U8C5I2_NEPCE</name>
<dbReference type="InterPro" id="IPR036374">
    <property type="entry name" value="OxRdtase_Mopterin-bd_sf"/>
</dbReference>
<dbReference type="Pfam" id="PF03404">
    <property type="entry name" value="Mo-co_dimer"/>
    <property type="match status" value="1"/>
</dbReference>
<dbReference type="Pfam" id="PF00174">
    <property type="entry name" value="Oxidored_molyb"/>
    <property type="match status" value="1"/>
</dbReference>
<dbReference type="RefSeq" id="WP_007020371.1">
    <property type="nucleotide sequence ID" value="NZ_CH724125.1"/>
</dbReference>
<evidence type="ECO:0000256" key="1">
    <source>
        <dbReference type="ARBA" id="ARBA00001924"/>
    </source>
</evidence>
<evidence type="ECO:0000313" key="8">
    <source>
        <dbReference type="Proteomes" id="UP000002171"/>
    </source>
</evidence>
<keyword evidence="4" id="KW-0560">Oxidoreductase</keyword>
<evidence type="ECO:0000259" key="5">
    <source>
        <dbReference type="Pfam" id="PF00174"/>
    </source>
</evidence>
<dbReference type="OrthoDB" id="9795587at2"/>
<dbReference type="PANTHER" id="PTHR19372:SF7">
    <property type="entry name" value="SULFITE OXIDASE, MITOCHONDRIAL"/>
    <property type="match status" value="1"/>
</dbReference>
<proteinExistence type="predicted"/>
<evidence type="ECO:0000256" key="3">
    <source>
        <dbReference type="ARBA" id="ARBA00022723"/>
    </source>
</evidence>
<dbReference type="PANTHER" id="PTHR19372">
    <property type="entry name" value="SULFITE REDUCTASE"/>
    <property type="match status" value="1"/>
</dbReference>
<evidence type="ECO:0000256" key="2">
    <source>
        <dbReference type="ARBA" id="ARBA00022505"/>
    </source>
</evidence>
<evidence type="ECO:0000259" key="6">
    <source>
        <dbReference type="Pfam" id="PF03404"/>
    </source>
</evidence>
<dbReference type="InterPro" id="IPR014756">
    <property type="entry name" value="Ig_E-set"/>
</dbReference>
<dbReference type="AlphaFoldDB" id="A0A7U8C5I2"/>
<dbReference type="GO" id="GO:0006790">
    <property type="term" value="P:sulfur compound metabolic process"/>
    <property type="evidence" value="ECO:0007669"/>
    <property type="project" value="TreeGrafter"/>
</dbReference>
<dbReference type="SUPFAM" id="SSF56524">
    <property type="entry name" value="Oxidoreductase molybdopterin-binding domain"/>
    <property type="match status" value="1"/>
</dbReference>
<dbReference type="Gene3D" id="3.90.420.10">
    <property type="entry name" value="Oxidoreductase, molybdopterin-binding domain"/>
    <property type="match status" value="1"/>
</dbReference>
<dbReference type="FunFam" id="3.90.420.10:FF:000006">
    <property type="entry name" value="Sulfur dehydrogenase subunit SoxC"/>
    <property type="match status" value="1"/>
</dbReference>
<protein>
    <submittedName>
        <fullName evidence="7">Probable sulfite oxidase molybdopterin subunit</fullName>
    </submittedName>
</protein>
<organism evidence="7 8">
    <name type="scientific">Neptuniibacter caesariensis</name>
    <dbReference type="NCBI Taxonomy" id="207954"/>
    <lineage>
        <taxon>Bacteria</taxon>
        <taxon>Pseudomonadati</taxon>
        <taxon>Pseudomonadota</taxon>
        <taxon>Gammaproteobacteria</taxon>
        <taxon>Oceanospirillales</taxon>
        <taxon>Oceanospirillaceae</taxon>
        <taxon>Neptuniibacter</taxon>
    </lineage>
</organism>
<gene>
    <name evidence="7" type="ORF">MED92_13528</name>
</gene>
<keyword evidence="3" id="KW-0479">Metal-binding</keyword>
<dbReference type="InterPro" id="IPR000572">
    <property type="entry name" value="OxRdtase_Mopterin-bd_dom"/>
</dbReference>
<reference evidence="7 8" key="1">
    <citation type="submission" date="2006-02" db="EMBL/GenBank/DDBJ databases">
        <authorList>
            <person name="Pinhassi J."/>
            <person name="Pedros-Alio C."/>
            <person name="Ferriera S."/>
            <person name="Johnson J."/>
            <person name="Kravitz S."/>
            <person name="Halpern A."/>
            <person name="Remington K."/>
            <person name="Beeson K."/>
            <person name="Tran B."/>
            <person name="Rogers Y.-H."/>
            <person name="Friedman R."/>
            <person name="Venter J.C."/>
        </authorList>
    </citation>
    <scope>NUCLEOTIDE SEQUENCE [LARGE SCALE GENOMIC DNA]</scope>
    <source>
        <strain evidence="7 8">MED92</strain>
    </source>
</reference>
<dbReference type="Gene3D" id="2.60.40.650">
    <property type="match status" value="1"/>
</dbReference>